<accession>A0AAV7XQF4</accession>
<dbReference type="GO" id="GO:0005730">
    <property type="term" value="C:nucleolus"/>
    <property type="evidence" value="ECO:0007669"/>
    <property type="project" value="TreeGrafter"/>
</dbReference>
<reference evidence="4" key="1">
    <citation type="submission" date="2022-12" db="EMBL/GenBank/DDBJ databases">
        <title>Chromosome-level genome assembly of the bean flower thrips Megalurothrips usitatus.</title>
        <authorList>
            <person name="Ma L."/>
            <person name="Liu Q."/>
            <person name="Li H."/>
            <person name="Cai W."/>
        </authorList>
    </citation>
    <scope>NUCLEOTIDE SEQUENCE</scope>
    <source>
        <strain evidence="4">Cailab_2022a</strain>
    </source>
</reference>
<evidence type="ECO:0000256" key="2">
    <source>
        <dbReference type="SAM" id="MobiDB-lite"/>
    </source>
</evidence>
<evidence type="ECO:0000313" key="5">
    <source>
        <dbReference type="Proteomes" id="UP001075354"/>
    </source>
</evidence>
<comment type="caution">
    <text evidence="4">The sequence shown here is derived from an EMBL/GenBank/DDBJ whole genome shotgun (WGS) entry which is preliminary data.</text>
</comment>
<sequence>MDFARRQLEKYGWKDGKGLGKDLTGISQPLKPGVKLNQCGIGYDLAEEFTHHWWEDAFNNACSNISIEQAQDGIKVATTAPPSEISAVKRAQIERDRLQYGSFIKRETMTKSGSILAPEERNDPIEEAKNKLTKLTETLTDEQLFEACGRLTAHKGARHGLTLSGKLQRVKEQEEAFLKAYQSPIPKERPRNNTGSENRKLSEPCEELVKKKKKKKKNYDEKESSVPESFTKETGKKKKKHALEEEPRKVVISEELSDNTELTCDIELTKKSKKKRRHSVRDDDQSSEKGGDQAANAEFEEPICEAESAKIKKKKKRRKSESDTEEQLLVDKAGKDTLEDVCEDTSVKSKKKKKKSRD</sequence>
<dbReference type="GO" id="GO:0003676">
    <property type="term" value="F:nucleic acid binding"/>
    <property type="evidence" value="ECO:0007669"/>
    <property type="project" value="InterPro"/>
</dbReference>
<dbReference type="PROSITE" id="PS50174">
    <property type="entry name" value="G_PATCH"/>
    <property type="match status" value="1"/>
</dbReference>
<name>A0AAV7XQF4_9NEOP</name>
<keyword evidence="5" id="KW-1185">Reference proteome</keyword>
<dbReference type="Proteomes" id="UP001075354">
    <property type="component" value="Chromosome 6"/>
</dbReference>
<evidence type="ECO:0000259" key="3">
    <source>
        <dbReference type="PROSITE" id="PS50174"/>
    </source>
</evidence>
<dbReference type="AlphaFoldDB" id="A0AAV7XQF4"/>
<proteinExistence type="predicted"/>
<evidence type="ECO:0000313" key="4">
    <source>
        <dbReference type="EMBL" id="KAJ1526929.1"/>
    </source>
</evidence>
<gene>
    <name evidence="4" type="ORF">ONE63_008477</name>
</gene>
<feature type="domain" description="G-patch" evidence="3">
    <location>
        <begin position="1"/>
        <end position="46"/>
    </location>
</feature>
<dbReference type="SMART" id="SM00443">
    <property type="entry name" value="G_patch"/>
    <property type="match status" value="1"/>
</dbReference>
<feature type="compositionally biased region" description="Basic and acidic residues" evidence="2">
    <location>
        <begin position="186"/>
        <end position="209"/>
    </location>
</feature>
<organism evidence="4 5">
    <name type="scientific">Megalurothrips usitatus</name>
    <name type="common">bean blossom thrips</name>
    <dbReference type="NCBI Taxonomy" id="439358"/>
    <lineage>
        <taxon>Eukaryota</taxon>
        <taxon>Metazoa</taxon>
        <taxon>Ecdysozoa</taxon>
        <taxon>Arthropoda</taxon>
        <taxon>Hexapoda</taxon>
        <taxon>Insecta</taxon>
        <taxon>Pterygota</taxon>
        <taxon>Neoptera</taxon>
        <taxon>Paraneoptera</taxon>
        <taxon>Thysanoptera</taxon>
        <taxon>Terebrantia</taxon>
        <taxon>Thripoidea</taxon>
        <taxon>Thripidae</taxon>
        <taxon>Megalurothrips</taxon>
    </lineage>
</organism>
<feature type="region of interest" description="Disordered" evidence="2">
    <location>
        <begin position="180"/>
        <end position="335"/>
    </location>
</feature>
<dbReference type="InterPro" id="IPR000467">
    <property type="entry name" value="G_patch_dom"/>
</dbReference>
<feature type="compositionally biased region" description="Basic and acidic residues" evidence="2">
    <location>
        <begin position="242"/>
        <end position="252"/>
    </location>
</feature>
<dbReference type="PANTHER" id="PTHR23149">
    <property type="entry name" value="G PATCH DOMAIN CONTAINING PROTEIN"/>
    <property type="match status" value="1"/>
</dbReference>
<dbReference type="Pfam" id="PF01585">
    <property type="entry name" value="G-patch"/>
    <property type="match status" value="1"/>
</dbReference>
<protein>
    <recommendedName>
        <fullName evidence="1">G patch domain-containing protein 4</fullName>
    </recommendedName>
</protein>
<feature type="compositionally biased region" description="Basic and acidic residues" evidence="2">
    <location>
        <begin position="218"/>
        <end position="234"/>
    </location>
</feature>
<evidence type="ECO:0000256" key="1">
    <source>
        <dbReference type="ARBA" id="ARBA00040365"/>
    </source>
</evidence>
<dbReference type="PANTHER" id="PTHR23149:SF9">
    <property type="entry name" value="G PATCH DOMAIN-CONTAINING PROTEIN 4"/>
    <property type="match status" value="1"/>
</dbReference>
<dbReference type="EMBL" id="JAPTSV010000006">
    <property type="protein sequence ID" value="KAJ1526929.1"/>
    <property type="molecule type" value="Genomic_DNA"/>
</dbReference>
<dbReference type="InterPro" id="IPR050656">
    <property type="entry name" value="PINX1"/>
</dbReference>
<feature type="compositionally biased region" description="Basic and acidic residues" evidence="2">
    <location>
        <begin position="280"/>
        <end position="291"/>
    </location>
</feature>